<evidence type="ECO:0000259" key="6">
    <source>
        <dbReference type="PROSITE" id="PS50160"/>
    </source>
</evidence>
<dbReference type="Pfam" id="PF01068">
    <property type="entry name" value="DNA_ligase_A_M"/>
    <property type="match status" value="1"/>
</dbReference>
<protein>
    <recommendedName>
        <fullName evidence="2">DNA ligase (ATP)</fullName>
        <ecNumber evidence="2">6.5.1.1</ecNumber>
    </recommendedName>
</protein>
<feature type="region of interest" description="Disordered" evidence="5">
    <location>
        <begin position="309"/>
        <end position="328"/>
    </location>
</feature>
<dbReference type="CDD" id="cd07906">
    <property type="entry name" value="Adenylation_DNA_ligase_LigD_LigC"/>
    <property type="match status" value="1"/>
</dbReference>
<accession>A0A4R0KE29</accession>
<dbReference type="InterPro" id="IPR012310">
    <property type="entry name" value="DNA_ligase_ATP-dep_cent"/>
</dbReference>
<evidence type="ECO:0000256" key="2">
    <source>
        <dbReference type="ARBA" id="ARBA00012727"/>
    </source>
</evidence>
<dbReference type="SUPFAM" id="SSF50249">
    <property type="entry name" value="Nucleic acid-binding proteins"/>
    <property type="match status" value="1"/>
</dbReference>
<comment type="catalytic activity">
    <reaction evidence="4">
        <text>ATP + (deoxyribonucleotide)n-3'-hydroxyl + 5'-phospho-(deoxyribonucleotide)m = (deoxyribonucleotide)n+m + AMP + diphosphate.</text>
        <dbReference type="EC" id="6.5.1.1"/>
    </reaction>
</comment>
<feature type="domain" description="ATP-dependent DNA ligase family profile" evidence="6">
    <location>
        <begin position="116"/>
        <end position="206"/>
    </location>
</feature>
<comment type="caution">
    <text evidence="7">The sequence shown here is derived from an EMBL/GenBank/DDBJ whole genome shotgun (WGS) entry which is preliminary data.</text>
</comment>
<evidence type="ECO:0000256" key="3">
    <source>
        <dbReference type="ARBA" id="ARBA00022598"/>
    </source>
</evidence>
<keyword evidence="3 7" id="KW-0436">Ligase</keyword>
<dbReference type="PANTHER" id="PTHR45674:SF4">
    <property type="entry name" value="DNA LIGASE 1"/>
    <property type="match status" value="1"/>
</dbReference>
<dbReference type="OrthoDB" id="9802472at2"/>
<name>A0A4R0KE29_9ACTN</name>
<dbReference type="Proteomes" id="UP000291144">
    <property type="component" value="Unassembled WGS sequence"/>
</dbReference>
<evidence type="ECO:0000256" key="1">
    <source>
        <dbReference type="ARBA" id="ARBA00007572"/>
    </source>
</evidence>
<gene>
    <name evidence="7" type="ORF">E0H73_30805</name>
</gene>
<dbReference type="NCBIfam" id="TIGR02779">
    <property type="entry name" value="NHEJ_ligase_lig"/>
    <property type="match status" value="1"/>
</dbReference>
<proteinExistence type="inferred from homology"/>
<dbReference type="Pfam" id="PF04679">
    <property type="entry name" value="DNA_ligase_A_C"/>
    <property type="match status" value="1"/>
</dbReference>
<dbReference type="InterPro" id="IPR012309">
    <property type="entry name" value="DNA_ligase_ATP-dep_C"/>
</dbReference>
<dbReference type="Gene3D" id="2.40.50.140">
    <property type="entry name" value="Nucleic acid-binding proteins"/>
    <property type="match status" value="1"/>
</dbReference>
<evidence type="ECO:0000256" key="5">
    <source>
        <dbReference type="SAM" id="MobiDB-lite"/>
    </source>
</evidence>
<dbReference type="CDD" id="cd07971">
    <property type="entry name" value="OBF_DNA_ligase_LigD"/>
    <property type="match status" value="1"/>
</dbReference>
<dbReference type="GO" id="GO:0003910">
    <property type="term" value="F:DNA ligase (ATP) activity"/>
    <property type="evidence" value="ECO:0007669"/>
    <property type="project" value="UniProtKB-EC"/>
</dbReference>
<reference evidence="7 8" key="1">
    <citation type="submission" date="2019-02" db="EMBL/GenBank/DDBJ databases">
        <title>Kribbella capetownensis sp. nov. and Kribbella speibonae sp. nov., isolated from soil.</title>
        <authorList>
            <person name="Curtis S.M."/>
            <person name="Norton I."/>
            <person name="Everest G.J."/>
            <person name="Meyers P.R."/>
        </authorList>
    </citation>
    <scope>NUCLEOTIDE SEQUENCE [LARGE SCALE GENOMIC DNA]</scope>
    <source>
        <strain evidence="7 8">NRRL B-24813</strain>
    </source>
</reference>
<dbReference type="SUPFAM" id="SSF56091">
    <property type="entry name" value="DNA ligase/mRNA capping enzyme, catalytic domain"/>
    <property type="match status" value="1"/>
</dbReference>
<evidence type="ECO:0000313" key="8">
    <source>
        <dbReference type="Proteomes" id="UP000291144"/>
    </source>
</evidence>
<dbReference type="InterPro" id="IPR050191">
    <property type="entry name" value="ATP-dep_DNA_ligase"/>
</dbReference>
<feature type="compositionally biased region" description="Basic and acidic residues" evidence="5">
    <location>
        <begin position="312"/>
        <end position="328"/>
    </location>
</feature>
<dbReference type="GO" id="GO:0006281">
    <property type="term" value="P:DNA repair"/>
    <property type="evidence" value="ECO:0007669"/>
    <property type="project" value="InterPro"/>
</dbReference>
<organism evidence="7 8">
    <name type="scientific">Kribbella pittospori</name>
    <dbReference type="NCBI Taxonomy" id="722689"/>
    <lineage>
        <taxon>Bacteria</taxon>
        <taxon>Bacillati</taxon>
        <taxon>Actinomycetota</taxon>
        <taxon>Actinomycetes</taxon>
        <taxon>Propionibacteriales</taxon>
        <taxon>Kribbellaceae</taxon>
        <taxon>Kribbella</taxon>
    </lineage>
</organism>
<dbReference type="PANTHER" id="PTHR45674">
    <property type="entry name" value="DNA LIGASE 1/3 FAMILY MEMBER"/>
    <property type="match status" value="1"/>
</dbReference>
<dbReference type="GO" id="GO:0005524">
    <property type="term" value="F:ATP binding"/>
    <property type="evidence" value="ECO:0007669"/>
    <property type="project" value="InterPro"/>
</dbReference>
<evidence type="ECO:0000313" key="7">
    <source>
        <dbReference type="EMBL" id="TCC57747.1"/>
    </source>
</evidence>
<keyword evidence="8" id="KW-1185">Reference proteome</keyword>
<dbReference type="GO" id="GO:0006310">
    <property type="term" value="P:DNA recombination"/>
    <property type="evidence" value="ECO:0007669"/>
    <property type="project" value="InterPro"/>
</dbReference>
<dbReference type="AlphaFoldDB" id="A0A4R0KE29"/>
<dbReference type="PROSITE" id="PS00697">
    <property type="entry name" value="DNA_LIGASE_A1"/>
    <property type="match status" value="1"/>
</dbReference>
<dbReference type="InterPro" id="IPR012340">
    <property type="entry name" value="NA-bd_OB-fold"/>
</dbReference>
<dbReference type="InterPro" id="IPR016059">
    <property type="entry name" value="DNA_ligase_ATP-dep_CS"/>
</dbReference>
<dbReference type="Gene3D" id="3.30.470.30">
    <property type="entry name" value="DNA ligase/mRNA capping enzyme"/>
    <property type="match status" value="1"/>
</dbReference>
<dbReference type="Gene3D" id="3.30.1490.70">
    <property type="match status" value="1"/>
</dbReference>
<dbReference type="RefSeq" id="WP_131362108.1">
    <property type="nucleotide sequence ID" value="NZ_SJKB01000010.1"/>
</dbReference>
<comment type="similarity">
    <text evidence="1">Belongs to the ATP-dependent DNA ligase family.</text>
</comment>
<dbReference type="InterPro" id="IPR014146">
    <property type="entry name" value="LigD_ligase_dom"/>
</dbReference>
<evidence type="ECO:0000256" key="4">
    <source>
        <dbReference type="ARBA" id="ARBA00034003"/>
    </source>
</evidence>
<dbReference type="EC" id="6.5.1.1" evidence="2"/>
<dbReference type="PROSITE" id="PS50160">
    <property type="entry name" value="DNA_LIGASE_A3"/>
    <property type="match status" value="1"/>
</dbReference>
<sequence>MIPVEAQGKLRKAAQPEWMTPMLATLTEDRFSDPDWLFERKLDGVRCLIFRRKNRVRLFSRNHHDLNGHYPELVEALDAQPGDDFIADGEIVAFDGNNTSFAKLQRRLQVSDPEAARRTGVRVFLYLFDVPHLDGHDLTALELRHRKSVLRRMLTFRDPLRFTTHRIGAGVDYWQQACGRGWEGVIAKRADSPYVHGRSPDWLKFKCVNEQEFVIGGYTDPKGSRVGFGALLIGYYDNGELRYAGKVGTGYDDHTLEQLGDRLARSERTEPAFAHGKLPRAGVHWVEPELVAQVGFTEWTRDGQLRHPRFRGLRDDKSPRDVVRERAR</sequence>
<dbReference type="EMBL" id="SJKB01000010">
    <property type="protein sequence ID" value="TCC57747.1"/>
    <property type="molecule type" value="Genomic_DNA"/>
</dbReference>